<name>A0AAJ2N4S5_9BACL</name>
<dbReference type="Gene3D" id="1.25.40.10">
    <property type="entry name" value="Tetratricopeptide repeat domain"/>
    <property type="match status" value="1"/>
</dbReference>
<reference evidence="4" key="1">
    <citation type="submission" date="2023-09" db="EMBL/GenBank/DDBJ databases">
        <title>Paenibacillus sp. chi10 Genome sequencing and assembly.</title>
        <authorList>
            <person name="Kim I."/>
        </authorList>
    </citation>
    <scope>NUCLEOTIDE SEQUENCE [LARGE SCALE GENOMIC DNA]</scope>
    <source>
        <strain evidence="4">chi10</strain>
    </source>
</reference>
<dbReference type="Gene3D" id="3.90.550.10">
    <property type="entry name" value="Spore Coat Polysaccharide Biosynthesis Protein SpsA, Chain A"/>
    <property type="match status" value="1"/>
</dbReference>
<dbReference type="CDD" id="cd02511">
    <property type="entry name" value="Beta4Glucosyltransferase"/>
    <property type="match status" value="1"/>
</dbReference>
<feature type="domain" description="Glycosyltransferase 2-like" evidence="2">
    <location>
        <begin position="6"/>
        <end position="104"/>
    </location>
</feature>
<evidence type="ECO:0000256" key="1">
    <source>
        <dbReference type="PROSITE-ProRule" id="PRU00339"/>
    </source>
</evidence>
<dbReference type="SUPFAM" id="SSF48452">
    <property type="entry name" value="TPR-like"/>
    <property type="match status" value="1"/>
</dbReference>
<dbReference type="PANTHER" id="PTHR43630">
    <property type="entry name" value="POLY-BETA-1,6-N-ACETYL-D-GLUCOSAMINE SYNTHASE"/>
    <property type="match status" value="1"/>
</dbReference>
<dbReference type="SUPFAM" id="SSF53448">
    <property type="entry name" value="Nucleotide-diphospho-sugar transferases"/>
    <property type="match status" value="1"/>
</dbReference>
<dbReference type="PANTHER" id="PTHR43630:SF2">
    <property type="entry name" value="GLYCOSYLTRANSFERASE"/>
    <property type="match status" value="1"/>
</dbReference>
<accession>A0AAJ2N4S5</accession>
<dbReference type="PROSITE" id="PS50005">
    <property type="entry name" value="TPR"/>
    <property type="match status" value="1"/>
</dbReference>
<organism evidence="3 4">
    <name type="scientific">Paenibacillus suaedae</name>
    <dbReference type="NCBI Taxonomy" id="3077233"/>
    <lineage>
        <taxon>Bacteria</taxon>
        <taxon>Bacillati</taxon>
        <taxon>Bacillota</taxon>
        <taxon>Bacilli</taxon>
        <taxon>Bacillales</taxon>
        <taxon>Paenibacillaceae</taxon>
        <taxon>Paenibacillus</taxon>
    </lineage>
</organism>
<proteinExistence type="predicted"/>
<dbReference type="InterPro" id="IPR029044">
    <property type="entry name" value="Nucleotide-diphossugar_trans"/>
</dbReference>
<dbReference type="GO" id="GO:0016757">
    <property type="term" value="F:glycosyltransferase activity"/>
    <property type="evidence" value="ECO:0007669"/>
    <property type="project" value="UniProtKB-KW"/>
</dbReference>
<dbReference type="EC" id="2.4.-.-" evidence="3"/>
<evidence type="ECO:0000313" key="4">
    <source>
        <dbReference type="Proteomes" id="UP001250538"/>
    </source>
</evidence>
<sequence length="363" mass="41472">MSLPISICILAKDEDELIVECIESVSRFVREIIVLDTGSSDGTIELATRAGASVFQYEWEGDFSKARNHLISLASEPYIFMLDADERFTGGKEELENTIKKLTGVGQVKIVNYISNEEQSETYISRIFKNKQGYYYDGVIHEQLMLNGMTITPQKTRVSINHLGYQKEIVSGKRKLERNIALLKKQLAVQPHNPYVLFQLGRTFYVQGDYTQAVTSFIEANRYIESSSEVPTYYPSLVIQLAYSLMKLKQWDQLKKLFLFGIEKYPEYTDLYFMYGVSIIESKNVSEFSLIPQLFTTCLELGEPDSARYETVLGVGSFKALFNLGLFYEIIGDSAKSFAYYQESAEMGFDPAQKRIDQLQLTM</sequence>
<protein>
    <submittedName>
        <fullName evidence="3">Glycosyltransferase family 2 protein</fullName>
        <ecNumber evidence="3">2.4.-.-</ecNumber>
    </submittedName>
</protein>
<dbReference type="RefSeq" id="WP_315747233.1">
    <property type="nucleotide sequence ID" value="NZ_JAVYAA010000009.1"/>
</dbReference>
<dbReference type="EMBL" id="JAVYAA010000009">
    <property type="protein sequence ID" value="MDT8979813.1"/>
    <property type="molecule type" value="Genomic_DNA"/>
</dbReference>
<dbReference type="InterPro" id="IPR001173">
    <property type="entry name" value="Glyco_trans_2-like"/>
</dbReference>
<keyword evidence="4" id="KW-1185">Reference proteome</keyword>
<dbReference type="InterPro" id="IPR019734">
    <property type="entry name" value="TPR_rpt"/>
</dbReference>
<gene>
    <name evidence="3" type="ORF">RQP50_26615</name>
</gene>
<feature type="repeat" description="TPR" evidence="1">
    <location>
        <begin position="194"/>
        <end position="227"/>
    </location>
</feature>
<dbReference type="InterPro" id="IPR011990">
    <property type="entry name" value="TPR-like_helical_dom_sf"/>
</dbReference>
<evidence type="ECO:0000259" key="2">
    <source>
        <dbReference type="Pfam" id="PF00535"/>
    </source>
</evidence>
<keyword evidence="3" id="KW-0328">Glycosyltransferase</keyword>
<dbReference type="Pfam" id="PF00535">
    <property type="entry name" value="Glycos_transf_2"/>
    <property type="match status" value="1"/>
</dbReference>
<keyword evidence="3" id="KW-0808">Transferase</keyword>
<keyword evidence="1" id="KW-0802">TPR repeat</keyword>
<dbReference type="Proteomes" id="UP001250538">
    <property type="component" value="Unassembled WGS sequence"/>
</dbReference>
<dbReference type="Pfam" id="PF13174">
    <property type="entry name" value="TPR_6"/>
    <property type="match status" value="1"/>
</dbReference>
<evidence type="ECO:0000313" key="3">
    <source>
        <dbReference type="EMBL" id="MDT8979813.1"/>
    </source>
</evidence>
<comment type="caution">
    <text evidence="3">The sequence shown here is derived from an EMBL/GenBank/DDBJ whole genome shotgun (WGS) entry which is preliminary data.</text>
</comment>
<dbReference type="AlphaFoldDB" id="A0AAJ2N4S5"/>